<reference evidence="2 3" key="1">
    <citation type="submission" date="2020-06" db="EMBL/GenBank/DDBJ databases">
        <title>Actinomadura xiongansis sp. nov., isolated from soil of Baiyangdian.</title>
        <authorList>
            <person name="Zhang X."/>
        </authorList>
    </citation>
    <scope>NUCLEOTIDE SEQUENCE [LARGE SCALE GENOMIC DNA]</scope>
    <source>
        <strain evidence="2 3">HBUM206468</strain>
    </source>
</reference>
<name>A0ABR7LP54_9ACTN</name>
<feature type="domain" description="4'-phosphopantetheinyl transferase N-terminal" evidence="1">
    <location>
        <begin position="2"/>
        <end position="26"/>
    </location>
</feature>
<accession>A0ABR7LP54</accession>
<evidence type="ECO:0000259" key="1">
    <source>
        <dbReference type="Pfam" id="PF17837"/>
    </source>
</evidence>
<proteinExistence type="predicted"/>
<sequence length="113" mass="12076">MIDTAADKRRREFTTARWCARRALGAGPYGGNRTGPSGTLAPSPTVAVSVVWKGRREPVEAGGACSGRRKAGRPCGDACRWCPRCHRRCPACAERIIVKCRAECGERSDGASG</sequence>
<protein>
    <recommendedName>
        <fullName evidence="1">4'-phosphopantetheinyl transferase N-terminal domain-containing protein</fullName>
    </recommendedName>
</protein>
<dbReference type="InterPro" id="IPR041354">
    <property type="entry name" value="4PPT_N"/>
</dbReference>
<dbReference type="Pfam" id="PF17837">
    <property type="entry name" value="4PPT_N"/>
    <property type="match status" value="1"/>
</dbReference>
<evidence type="ECO:0000313" key="3">
    <source>
        <dbReference type="Proteomes" id="UP000805614"/>
    </source>
</evidence>
<comment type="caution">
    <text evidence="2">The sequence shown here is derived from an EMBL/GenBank/DDBJ whole genome shotgun (WGS) entry which is preliminary data.</text>
</comment>
<dbReference type="RefSeq" id="WP_187243543.1">
    <property type="nucleotide sequence ID" value="NZ_BAAAOK010000009.1"/>
</dbReference>
<dbReference type="Proteomes" id="UP000805614">
    <property type="component" value="Unassembled WGS sequence"/>
</dbReference>
<organism evidence="2 3">
    <name type="scientific">Actinomadura alba</name>
    <dbReference type="NCBI Taxonomy" id="406431"/>
    <lineage>
        <taxon>Bacteria</taxon>
        <taxon>Bacillati</taxon>
        <taxon>Actinomycetota</taxon>
        <taxon>Actinomycetes</taxon>
        <taxon>Streptosporangiales</taxon>
        <taxon>Thermomonosporaceae</taxon>
        <taxon>Actinomadura</taxon>
    </lineage>
</organism>
<evidence type="ECO:0000313" key="2">
    <source>
        <dbReference type="EMBL" id="MBC6466541.1"/>
    </source>
</evidence>
<dbReference type="EMBL" id="JABVEC010000008">
    <property type="protein sequence ID" value="MBC6466541.1"/>
    <property type="molecule type" value="Genomic_DNA"/>
</dbReference>
<keyword evidence="3" id="KW-1185">Reference proteome</keyword>
<gene>
    <name evidence="2" type="ORF">HKK74_13655</name>
</gene>